<dbReference type="Pfam" id="PF03732">
    <property type="entry name" value="Retrotrans_gag"/>
    <property type="match status" value="1"/>
</dbReference>
<dbReference type="AlphaFoldDB" id="A0A1Y1L112"/>
<accession>A0A1Y1L112</accession>
<proteinExistence type="predicted"/>
<dbReference type="EMBL" id="GEZM01067861">
    <property type="protein sequence ID" value="JAV67361.1"/>
    <property type="molecule type" value="Transcribed_RNA"/>
</dbReference>
<feature type="domain" description="Retrotransposon gag" evidence="1">
    <location>
        <begin position="221"/>
        <end position="292"/>
    </location>
</feature>
<reference evidence="2" key="1">
    <citation type="journal article" date="2016" name="Sci. Rep.">
        <title>Molecular characterization of firefly nuptial gifts: a multi-omics approach sheds light on postcopulatory sexual selection.</title>
        <authorList>
            <person name="Al-Wathiqui N."/>
            <person name="Fallon T.R."/>
            <person name="South A."/>
            <person name="Weng J.K."/>
            <person name="Lewis S.M."/>
        </authorList>
    </citation>
    <scope>NUCLEOTIDE SEQUENCE</scope>
</reference>
<dbReference type="EMBL" id="GEZM01067868">
    <property type="protein sequence ID" value="JAV67347.1"/>
    <property type="molecule type" value="Transcribed_RNA"/>
</dbReference>
<organism evidence="2">
    <name type="scientific">Photinus pyralis</name>
    <name type="common">Common eastern firefly</name>
    <name type="synonym">Lampyris pyralis</name>
    <dbReference type="NCBI Taxonomy" id="7054"/>
    <lineage>
        <taxon>Eukaryota</taxon>
        <taxon>Metazoa</taxon>
        <taxon>Ecdysozoa</taxon>
        <taxon>Arthropoda</taxon>
        <taxon>Hexapoda</taxon>
        <taxon>Insecta</taxon>
        <taxon>Pterygota</taxon>
        <taxon>Neoptera</taxon>
        <taxon>Endopterygota</taxon>
        <taxon>Coleoptera</taxon>
        <taxon>Polyphaga</taxon>
        <taxon>Elateriformia</taxon>
        <taxon>Elateroidea</taxon>
        <taxon>Lampyridae</taxon>
        <taxon>Lampyrinae</taxon>
        <taxon>Photinus</taxon>
    </lineage>
</organism>
<evidence type="ECO:0000259" key="1">
    <source>
        <dbReference type="Pfam" id="PF03732"/>
    </source>
</evidence>
<dbReference type="EMBL" id="GEZM01067858">
    <property type="protein sequence ID" value="JAV67368.1"/>
    <property type="molecule type" value="Transcribed_RNA"/>
</dbReference>
<name>A0A1Y1L112_PHOPY</name>
<dbReference type="InterPro" id="IPR005162">
    <property type="entry name" value="Retrotrans_gag_dom"/>
</dbReference>
<protein>
    <recommendedName>
        <fullName evidence="1">Retrotransposon gag domain-containing protein</fullName>
    </recommendedName>
</protein>
<sequence length="418" mass="47661">MDFNLDVDRLVKEELEYELQYRGLGYTGNVDMLRKSLRSALALEKSGKTFLEGPKFDEQLQIKTCDLKLTEVSELVKALETQSPPVKKIETKFAHIFGRINHITSVDKLIVAKRSELLDKLMEIISDYSTKCKQIHGSTPPLAPDFYNAPNTSQVTDNVTSEGSGSSTNLSKSIPVYKWNLKFAGNIKDSISFNSFLEKVEDLCTSRNVNKKQLFDSAIDLFEGEALVWFRMVRSQVSNWESLITLMKQEFRPSHTSDALWKQILQRTQGANESIGIYVAIMTNLFDRMPVSVPNELRLKVLRCNILPFYQERLVLLDIHSPLELIEYCRKLEETKMKISEFKPPQLGELSLEPDLEYHNSSASKTKSKSEAVIREIQTTLPNRGLCFRCNKPGHFARSKYTCPSCNPNLGNGSRRQD</sequence>
<dbReference type="EMBL" id="GEZM01067857">
    <property type="protein sequence ID" value="JAV67369.1"/>
    <property type="molecule type" value="Transcribed_RNA"/>
</dbReference>
<evidence type="ECO:0000313" key="2">
    <source>
        <dbReference type="EMBL" id="JAV67369.1"/>
    </source>
</evidence>